<evidence type="ECO:0000313" key="7">
    <source>
        <dbReference type="Proteomes" id="UP000095767"/>
    </source>
</evidence>
<evidence type="ECO:0000313" key="6">
    <source>
        <dbReference type="EMBL" id="OEL19477.1"/>
    </source>
</evidence>
<reference evidence="6 7" key="1">
    <citation type="submission" date="2016-09" db="EMBL/GenBank/DDBJ databases">
        <title>The draft genome of Dichanthelium oligosanthes: A C3 panicoid grass species.</title>
        <authorList>
            <person name="Studer A.J."/>
            <person name="Schnable J.C."/>
            <person name="Brutnell T.P."/>
        </authorList>
    </citation>
    <scope>NUCLEOTIDE SEQUENCE [LARGE SCALE GENOMIC DNA]</scope>
    <source>
        <strain evidence="7">cv. Kellogg 1175</strain>
        <tissue evidence="6">Leaf</tissue>
    </source>
</reference>
<comment type="caution">
    <text evidence="6">The sequence shown here is derived from an EMBL/GenBank/DDBJ whole genome shotgun (WGS) entry which is preliminary data.</text>
</comment>
<dbReference type="PROSITE" id="PS50600">
    <property type="entry name" value="ULP_PROTEASE"/>
    <property type="match status" value="1"/>
</dbReference>
<organism evidence="6 7">
    <name type="scientific">Dichanthelium oligosanthes</name>
    <dbReference type="NCBI Taxonomy" id="888268"/>
    <lineage>
        <taxon>Eukaryota</taxon>
        <taxon>Viridiplantae</taxon>
        <taxon>Streptophyta</taxon>
        <taxon>Embryophyta</taxon>
        <taxon>Tracheophyta</taxon>
        <taxon>Spermatophyta</taxon>
        <taxon>Magnoliopsida</taxon>
        <taxon>Liliopsida</taxon>
        <taxon>Poales</taxon>
        <taxon>Poaceae</taxon>
        <taxon>PACMAD clade</taxon>
        <taxon>Panicoideae</taxon>
        <taxon>Panicodae</taxon>
        <taxon>Paniceae</taxon>
        <taxon>Dichantheliinae</taxon>
        <taxon>Dichanthelium</taxon>
    </lineage>
</organism>
<dbReference type="GO" id="GO:0019784">
    <property type="term" value="F:deNEDDylase activity"/>
    <property type="evidence" value="ECO:0007669"/>
    <property type="project" value="InterPro"/>
</dbReference>
<proteinExistence type="inferred from homology"/>
<evidence type="ECO:0000256" key="3">
    <source>
        <dbReference type="ARBA" id="ARBA00022801"/>
    </source>
</evidence>
<dbReference type="STRING" id="888268.A0A1E5V344"/>
<dbReference type="Pfam" id="PF02902">
    <property type="entry name" value="Peptidase_C48"/>
    <property type="match status" value="1"/>
</dbReference>
<evidence type="ECO:0000256" key="4">
    <source>
        <dbReference type="ARBA" id="ARBA00022807"/>
    </source>
</evidence>
<keyword evidence="3" id="KW-0378">Hydrolase</keyword>
<dbReference type="EMBL" id="LWDX02053410">
    <property type="protein sequence ID" value="OEL19477.1"/>
    <property type="molecule type" value="Genomic_DNA"/>
</dbReference>
<dbReference type="Gene3D" id="3.40.395.10">
    <property type="entry name" value="Adenoviral Proteinase, Chain A"/>
    <property type="match status" value="1"/>
</dbReference>
<protein>
    <submittedName>
        <fullName evidence="6">NEDD8-specific protease 1</fullName>
    </submittedName>
</protein>
<dbReference type="GO" id="GO:0006508">
    <property type="term" value="P:proteolysis"/>
    <property type="evidence" value="ECO:0007669"/>
    <property type="project" value="UniProtKB-KW"/>
</dbReference>
<evidence type="ECO:0000256" key="2">
    <source>
        <dbReference type="ARBA" id="ARBA00022670"/>
    </source>
</evidence>
<dbReference type="PANTHER" id="PTHR46468:SF1">
    <property type="entry name" value="SENTRIN-SPECIFIC PROTEASE 8"/>
    <property type="match status" value="1"/>
</dbReference>
<dbReference type="InterPro" id="IPR003653">
    <property type="entry name" value="Peptidase_C48_C"/>
</dbReference>
<dbReference type="SUPFAM" id="SSF54001">
    <property type="entry name" value="Cysteine proteinases"/>
    <property type="match status" value="1"/>
</dbReference>
<evidence type="ECO:0000256" key="1">
    <source>
        <dbReference type="ARBA" id="ARBA00005234"/>
    </source>
</evidence>
<evidence type="ECO:0000259" key="5">
    <source>
        <dbReference type="PROSITE" id="PS50600"/>
    </source>
</evidence>
<gene>
    <name evidence="6" type="ORF">BAE44_0019503</name>
</gene>
<accession>A0A1E5V344</accession>
<name>A0A1E5V344_9POAL</name>
<dbReference type="GO" id="GO:0008234">
    <property type="term" value="F:cysteine-type peptidase activity"/>
    <property type="evidence" value="ECO:0007669"/>
    <property type="project" value="UniProtKB-KW"/>
</dbReference>
<dbReference type="AlphaFoldDB" id="A0A1E5V344"/>
<sequence>MLFLSNIDYIPHNRGIEDPKTIDDLLDAPFYLLLDTYNNGIFAHAPLEPAPRRLIWAPVDLAWGMGIFQCFVSRKAPGWSYAESVCCLMLLLEAEQCDMIVTHLHDNLGVGVKDAERDPVTAPAYLLPKQEKEDASQVKYMGPDHETVTTPEGLHPKQEETDVILLSGGSLASDLNCLREPGFLSSDLISFTLNSLASTVNTDEILLIWPSVSYFLYNDARPDSVAAQVEELNLDARSMVLFPINNNEDPSIADGGTHWSLLVLDQRVPGIRRFSHYDSAGGLNDPFAQHLVERLTPLSGREVILIESQGPQQDNGYDCGLFLIATAKEICRWWMSSSEEDWKVVVARQVNPGSVAALRVDLLQRIESSLRKKKPP</sequence>
<keyword evidence="4" id="KW-0788">Thiol protease</keyword>
<dbReference type="InterPro" id="IPR038765">
    <property type="entry name" value="Papain-like_cys_pep_sf"/>
</dbReference>
<feature type="domain" description="Ubiquitin-like protease family profile" evidence="5">
    <location>
        <begin position="168"/>
        <end position="330"/>
    </location>
</feature>
<dbReference type="OrthoDB" id="5065855at2759"/>
<comment type="similarity">
    <text evidence="1">Belongs to the peptidase C48 family.</text>
</comment>
<dbReference type="GO" id="GO:0000338">
    <property type="term" value="P:protein deneddylation"/>
    <property type="evidence" value="ECO:0007669"/>
    <property type="project" value="TreeGrafter"/>
</dbReference>
<dbReference type="PANTHER" id="PTHR46468">
    <property type="entry name" value="SENTRIN-SPECIFIC PROTEASE 8"/>
    <property type="match status" value="1"/>
</dbReference>
<keyword evidence="7" id="KW-1185">Reference proteome</keyword>
<dbReference type="InterPro" id="IPR044613">
    <property type="entry name" value="Nep1/2-like"/>
</dbReference>
<dbReference type="Proteomes" id="UP000095767">
    <property type="component" value="Unassembled WGS sequence"/>
</dbReference>
<keyword evidence="2 6" id="KW-0645">Protease</keyword>